<accession>A0AA48WIW4</accession>
<evidence type="ECO:0000313" key="2">
    <source>
        <dbReference type="Proteomes" id="UP000662888"/>
    </source>
</evidence>
<evidence type="ECO:0000313" key="1">
    <source>
        <dbReference type="EMBL" id="QPI53201.1"/>
    </source>
</evidence>
<sequence length="26" mass="3038">MTVRVLLIQQLFNLSDHQMEFQCATA</sequence>
<protein>
    <submittedName>
        <fullName evidence="1">Transposase</fullName>
    </submittedName>
</protein>
<name>A0AA48WIW4_9BURK</name>
<reference evidence="1 2" key="1">
    <citation type="submission" date="2020-11" db="EMBL/GenBank/DDBJ databases">
        <authorList>
            <person name="Sun Q."/>
        </authorList>
    </citation>
    <scope>NUCLEOTIDE SEQUENCE [LARGE SCALE GENOMIC DNA]</scope>
    <source>
        <strain evidence="1 2">P8398</strain>
    </source>
</reference>
<dbReference type="Proteomes" id="UP000662888">
    <property type="component" value="Chromosome"/>
</dbReference>
<gene>
    <name evidence="1" type="ORF">IV454_10760</name>
</gene>
<proteinExistence type="predicted"/>
<keyword evidence="2" id="KW-1185">Reference proteome</keyword>
<organism evidence="1 2">
    <name type="scientific">Massilia antarctica</name>
    <dbReference type="NCBI Taxonomy" id="2765360"/>
    <lineage>
        <taxon>Bacteria</taxon>
        <taxon>Pseudomonadati</taxon>
        <taxon>Pseudomonadota</taxon>
        <taxon>Betaproteobacteria</taxon>
        <taxon>Burkholderiales</taxon>
        <taxon>Oxalobacteraceae</taxon>
        <taxon>Telluria group</taxon>
        <taxon>Massilia</taxon>
    </lineage>
</organism>
<dbReference type="EMBL" id="CP065053">
    <property type="protein sequence ID" value="QPI53201.1"/>
    <property type="molecule type" value="Genomic_DNA"/>
</dbReference>